<evidence type="ECO:0000313" key="3">
    <source>
        <dbReference type="Proteomes" id="UP001501126"/>
    </source>
</evidence>
<reference evidence="2 3" key="1">
    <citation type="journal article" date="2019" name="Int. J. Syst. Evol. Microbiol.">
        <title>The Global Catalogue of Microorganisms (GCM) 10K type strain sequencing project: providing services to taxonomists for standard genome sequencing and annotation.</title>
        <authorList>
            <consortium name="The Broad Institute Genomics Platform"/>
            <consortium name="The Broad Institute Genome Sequencing Center for Infectious Disease"/>
            <person name="Wu L."/>
            <person name="Ma J."/>
        </authorList>
    </citation>
    <scope>NUCLEOTIDE SEQUENCE [LARGE SCALE GENOMIC DNA]</scope>
    <source>
        <strain evidence="2 3">JCM 16083</strain>
    </source>
</reference>
<dbReference type="Proteomes" id="UP001501126">
    <property type="component" value="Unassembled WGS sequence"/>
</dbReference>
<protein>
    <submittedName>
        <fullName evidence="2">Uncharacterized protein</fullName>
    </submittedName>
</protein>
<sequence length="360" mass="41000">MKRITRNNYEAFLLDLSEGRLSSELAEELFDFLSDNSDLEADLEEMDTTPVLLTSHVPNRRKNTLYKEESEENLLNLIISVTENVAQPNEEKQLSVMIEKNEQCRDEYKLMRSIALKPGAEEFSRKALLMQEAPVRVMPWLLRFSGVAAAVLFMWTFFRNDNPSLYSSERMAYVNEGGVSTRDVGGQFVAEELPDVGSENLLNEEIVIGDGGKNTPQNSINSGEEKMVWLADNTLDNARTNYMEDAALPRLKQVDNITLDQHLNTDVIALQTETLQQEKTPADISEEPSYITAMSEEQEDLKSSSLVNKVTIKIDESVELKRENDAFYVRIGRFTVSFVKSIFSKNNKDDDENKKENKKK</sequence>
<dbReference type="RefSeq" id="WP_343790963.1">
    <property type="nucleotide sequence ID" value="NZ_BAAAFH010000022.1"/>
</dbReference>
<feature type="transmembrane region" description="Helical" evidence="1">
    <location>
        <begin position="140"/>
        <end position="158"/>
    </location>
</feature>
<comment type="caution">
    <text evidence="2">The sequence shown here is derived from an EMBL/GenBank/DDBJ whole genome shotgun (WGS) entry which is preliminary data.</text>
</comment>
<organism evidence="2 3">
    <name type="scientific">Wandonia haliotis</name>
    <dbReference type="NCBI Taxonomy" id="574963"/>
    <lineage>
        <taxon>Bacteria</taxon>
        <taxon>Pseudomonadati</taxon>
        <taxon>Bacteroidota</taxon>
        <taxon>Flavobacteriia</taxon>
        <taxon>Flavobacteriales</taxon>
        <taxon>Crocinitomicaceae</taxon>
        <taxon>Wandonia</taxon>
    </lineage>
</organism>
<accession>A0ABN1MUF6</accession>
<keyword evidence="1" id="KW-0472">Membrane</keyword>
<evidence type="ECO:0000313" key="2">
    <source>
        <dbReference type="EMBL" id="GAA0876996.1"/>
    </source>
</evidence>
<name>A0ABN1MUF6_9FLAO</name>
<dbReference type="EMBL" id="BAAAFH010000022">
    <property type="protein sequence ID" value="GAA0876996.1"/>
    <property type="molecule type" value="Genomic_DNA"/>
</dbReference>
<keyword evidence="1" id="KW-1133">Transmembrane helix</keyword>
<gene>
    <name evidence="2" type="ORF">GCM10009118_34060</name>
</gene>
<keyword evidence="3" id="KW-1185">Reference proteome</keyword>
<evidence type="ECO:0000256" key="1">
    <source>
        <dbReference type="SAM" id="Phobius"/>
    </source>
</evidence>
<proteinExistence type="predicted"/>
<keyword evidence="1" id="KW-0812">Transmembrane</keyword>